<feature type="domain" description="HTH araC/xylS-type" evidence="4">
    <location>
        <begin position="163"/>
        <end position="261"/>
    </location>
</feature>
<dbReference type="SUPFAM" id="SSF51215">
    <property type="entry name" value="Regulatory protein AraC"/>
    <property type="match status" value="1"/>
</dbReference>
<keyword evidence="2" id="KW-0238">DNA-binding</keyword>
<evidence type="ECO:0000259" key="4">
    <source>
        <dbReference type="PROSITE" id="PS01124"/>
    </source>
</evidence>
<dbReference type="OrthoDB" id="2055228at2"/>
<proteinExistence type="predicted"/>
<dbReference type="PANTHER" id="PTHR43280:SF2">
    <property type="entry name" value="HTH-TYPE TRANSCRIPTIONAL REGULATOR EXSA"/>
    <property type="match status" value="1"/>
</dbReference>
<dbReference type="InterPro" id="IPR018062">
    <property type="entry name" value="HTH_AraC-typ_CS"/>
</dbReference>
<dbReference type="GO" id="GO:0043565">
    <property type="term" value="F:sequence-specific DNA binding"/>
    <property type="evidence" value="ECO:0007669"/>
    <property type="project" value="InterPro"/>
</dbReference>
<keyword evidence="1" id="KW-0805">Transcription regulation</keyword>
<gene>
    <name evidence="6" type="ORF">CH238_08735</name>
    <name evidence="5" type="ORF">CLOLEP_00470</name>
</gene>
<dbReference type="GO" id="GO:0003700">
    <property type="term" value="F:DNA-binding transcription factor activity"/>
    <property type="evidence" value="ECO:0007669"/>
    <property type="project" value="InterPro"/>
</dbReference>
<dbReference type="InterPro" id="IPR020449">
    <property type="entry name" value="Tscrpt_reg_AraC-type_HTH"/>
</dbReference>
<keyword evidence="8" id="KW-1185">Reference proteome</keyword>
<dbReference type="PROSITE" id="PS01124">
    <property type="entry name" value="HTH_ARAC_FAMILY_2"/>
    <property type="match status" value="1"/>
</dbReference>
<dbReference type="PANTHER" id="PTHR43280">
    <property type="entry name" value="ARAC-FAMILY TRANSCRIPTIONAL REGULATOR"/>
    <property type="match status" value="1"/>
</dbReference>
<dbReference type="InterPro" id="IPR018060">
    <property type="entry name" value="HTH_AraC"/>
</dbReference>
<keyword evidence="3" id="KW-0804">Transcription</keyword>
<dbReference type="SMART" id="SM00342">
    <property type="entry name" value="HTH_ARAC"/>
    <property type="match status" value="1"/>
</dbReference>
<dbReference type="Gene3D" id="1.10.10.60">
    <property type="entry name" value="Homeodomain-like"/>
    <property type="match status" value="1"/>
</dbReference>
<evidence type="ECO:0000313" key="7">
    <source>
        <dbReference type="Proteomes" id="UP000003490"/>
    </source>
</evidence>
<dbReference type="PRINTS" id="PR00032">
    <property type="entry name" value="HTHARAC"/>
</dbReference>
<dbReference type="InterPro" id="IPR037923">
    <property type="entry name" value="HTH-like"/>
</dbReference>
<comment type="caution">
    <text evidence="5">The sequence shown here is derived from an EMBL/GenBank/DDBJ whole genome shotgun (WGS) entry which is preliminary data.</text>
</comment>
<dbReference type="AlphaFoldDB" id="A7VPJ4"/>
<dbReference type="PROSITE" id="PS00041">
    <property type="entry name" value="HTH_ARAC_FAMILY_1"/>
    <property type="match status" value="1"/>
</dbReference>
<dbReference type="Proteomes" id="UP000220611">
    <property type="component" value="Unassembled WGS sequence"/>
</dbReference>
<evidence type="ECO:0000256" key="2">
    <source>
        <dbReference type="ARBA" id="ARBA00023125"/>
    </source>
</evidence>
<name>A7VPJ4_9FIRM</name>
<protein>
    <submittedName>
        <fullName evidence="6">AraC family transcriptional regulator</fullName>
    </submittedName>
    <submittedName>
        <fullName evidence="5">Transcriptional regulator, AraC family</fullName>
    </submittedName>
</protein>
<reference evidence="6 8" key="3">
    <citation type="submission" date="2017-07" db="EMBL/GenBank/DDBJ databases">
        <title>Prevalence of linear plasmids in Cutibacterium (Propionibacterium) acnes isolates obtained from prostatic tissue.</title>
        <authorList>
            <person name="Davidsson S."/>
            <person name="Carlsson J."/>
            <person name="Molling P."/>
            <person name="Andren O."/>
            <person name="Andersson S.-O."/>
            <person name="Brzuszkiewicz E."/>
            <person name="Poehlein A."/>
            <person name="Al-Zeer M."/>
            <person name="Brinkmann V."/>
            <person name="Scavenius C."/>
            <person name="Nazipi S."/>
            <person name="Soderquist B."/>
            <person name="Bruggemann H."/>
        </authorList>
    </citation>
    <scope>NUCLEOTIDE SEQUENCE [LARGE SCALE GENOMIC DNA]</scope>
    <source>
        <strain evidence="6 8">DSM 753</strain>
    </source>
</reference>
<evidence type="ECO:0000313" key="5">
    <source>
        <dbReference type="EMBL" id="EDO62656.1"/>
    </source>
</evidence>
<sequence length="264" mass="31294">MYVKMCGLHAVHEKNFRIRRPSGSGDYLFLHLKSPTRFFLENEKIYDGKTDEIMLYRKGTPQFFGEAAGITHVDDFMHFDTSSSEDENFIQGLSLKYDEPVRLPYINPFMSIHQNICFEFLNKNHYQEIAIDCLLKYFLIKLEECMNEKKFRNYDITLYERFNQLRLAIYSSPQQAWTVKKMASFVNLSPSYVQSLYKKFFHISCVADLIKSRMDRAIQMLVVTDYPVNKIALLCGYESNIYFSRHFKAKIGMTPTEYRQKYHL</sequence>
<evidence type="ECO:0000313" key="6">
    <source>
        <dbReference type="EMBL" id="PEQ24271.1"/>
    </source>
</evidence>
<reference evidence="5 7" key="2">
    <citation type="submission" date="2007-08" db="EMBL/GenBank/DDBJ databases">
        <authorList>
            <person name="Fulton L."/>
            <person name="Clifton S."/>
            <person name="Fulton B."/>
            <person name="Xu J."/>
            <person name="Minx P."/>
            <person name="Pepin K.H."/>
            <person name="Johnson M."/>
            <person name="Thiruvilangam P."/>
            <person name="Bhonagiri V."/>
            <person name="Nash W.E."/>
            <person name="Wang C."/>
            <person name="Mardis E.R."/>
            <person name="Wilson R.K."/>
        </authorList>
    </citation>
    <scope>NUCLEOTIDE SEQUENCE [LARGE SCALE GENOMIC DNA]</scope>
    <source>
        <strain evidence="5 7">DSM 753</strain>
    </source>
</reference>
<organism evidence="5 7">
    <name type="scientific">[Clostridium] leptum DSM 753</name>
    <dbReference type="NCBI Taxonomy" id="428125"/>
    <lineage>
        <taxon>Bacteria</taxon>
        <taxon>Bacillati</taxon>
        <taxon>Bacillota</taxon>
        <taxon>Clostridia</taxon>
        <taxon>Eubacteriales</taxon>
        <taxon>Oscillospiraceae</taxon>
        <taxon>Oscillospiraceae incertae sedis</taxon>
    </lineage>
</organism>
<dbReference type="SUPFAM" id="SSF46689">
    <property type="entry name" value="Homeodomain-like"/>
    <property type="match status" value="1"/>
</dbReference>
<evidence type="ECO:0000256" key="3">
    <source>
        <dbReference type="ARBA" id="ARBA00023163"/>
    </source>
</evidence>
<dbReference type="HOGENOM" id="CLU_000445_88_6_9"/>
<reference evidence="5 7" key="1">
    <citation type="submission" date="2007-08" db="EMBL/GenBank/DDBJ databases">
        <title>Draft genome sequence of Clostridium leptum (DSM 753).</title>
        <authorList>
            <person name="Sudarsanam P."/>
            <person name="Ley R."/>
            <person name="Guruge J."/>
            <person name="Turnbaugh P.J."/>
            <person name="Mahowald M."/>
            <person name="Liep D."/>
            <person name="Gordon J."/>
        </authorList>
    </citation>
    <scope>NUCLEOTIDE SEQUENCE [LARGE SCALE GENOMIC DNA]</scope>
    <source>
        <strain evidence="5 7">DSM 753</strain>
    </source>
</reference>
<accession>A7VPJ4</accession>
<evidence type="ECO:0000256" key="1">
    <source>
        <dbReference type="ARBA" id="ARBA00023015"/>
    </source>
</evidence>
<evidence type="ECO:0000313" key="8">
    <source>
        <dbReference type="Proteomes" id="UP000220611"/>
    </source>
</evidence>
<dbReference type="Proteomes" id="UP000003490">
    <property type="component" value="Unassembled WGS sequence"/>
</dbReference>
<dbReference type="eggNOG" id="COG2207">
    <property type="taxonomic scope" value="Bacteria"/>
</dbReference>
<dbReference type="EMBL" id="NOXF01000006">
    <property type="protein sequence ID" value="PEQ24271.1"/>
    <property type="molecule type" value="Genomic_DNA"/>
</dbReference>
<dbReference type="Pfam" id="PF12833">
    <property type="entry name" value="HTH_18"/>
    <property type="match status" value="1"/>
</dbReference>
<dbReference type="InterPro" id="IPR009057">
    <property type="entry name" value="Homeodomain-like_sf"/>
</dbReference>
<dbReference type="EMBL" id="ABCB02000013">
    <property type="protein sequence ID" value="EDO62656.1"/>
    <property type="molecule type" value="Genomic_DNA"/>
</dbReference>